<dbReference type="RefSeq" id="WP_377143780.1">
    <property type="nucleotide sequence ID" value="NZ_JBHTIA010000011.1"/>
</dbReference>
<name>A0ABW2ZIW0_9SPHI</name>
<accession>A0ABW2ZIW0</accession>
<evidence type="ECO:0000313" key="1">
    <source>
        <dbReference type="EMBL" id="MFD0766136.1"/>
    </source>
</evidence>
<dbReference type="EMBL" id="JBHTIA010000011">
    <property type="protein sequence ID" value="MFD0766136.1"/>
    <property type="molecule type" value="Genomic_DNA"/>
</dbReference>
<gene>
    <name evidence="1" type="ORF">ACFQZI_14830</name>
</gene>
<proteinExistence type="predicted"/>
<comment type="caution">
    <text evidence="1">The sequence shown here is derived from an EMBL/GenBank/DDBJ whole genome shotgun (WGS) entry which is preliminary data.</text>
</comment>
<reference evidence="2" key="1">
    <citation type="journal article" date="2019" name="Int. J. Syst. Evol. Microbiol.">
        <title>The Global Catalogue of Microorganisms (GCM) 10K type strain sequencing project: providing services to taxonomists for standard genome sequencing and annotation.</title>
        <authorList>
            <consortium name="The Broad Institute Genomics Platform"/>
            <consortium name="The Broad Institute Genome Sequencing Center for Infectious Disease"/>
            <person name="Wu L."/>
            <person name="Ma J."/>
        </authorList>
    </citation>
    <scope>NUCLEOTIDE SEQUENCE [LARGE SCALE GENOMIC DNA]</scope>
    <source>
        <strain evidence="2">CCUG 60742</strain>
    </source>
</reference>
<evidence type="ECO:0000313" key="2">
    <source>
        <dbReference type="Proteomes" id="UP001597073"/>
    </source>
</evidence>
<organism evidence="1 2">
    <name type="scientific">Mucilaginibacter lutimaris</name>
    <dbReference type="NCBI Taxonomy" id="931629"/>
    <lineage>
        <taxon>Bacteria</taxon>
        <taxon>Pseudomonadati</taxon>
        <taxon>Bacteroidota</taxon>
        <taxon>Sphingobacteriia</taxon>
        <taxon>Sphingobacteriales</taxon>
        <taxon>Sphingobacteriaceae</taxon>
        <taxon>Mucilaginibacter</taxon>
    </lineage>
</organism>
<dbReference type="Proteomes" id="UP001597073">
    <property type="component" value="Unassembled WGS sequence"/>
</dbReference>
<keyword evidence="2" id="KW-1185">Reference proteome</keyword>
<protein>
    <submittedName>
        <fullName evidence="1">Uncharacterized protein</fullName>
    </submittedName>
</protein>
<sequence length="64" mass="7328">MHKPVGLITDNPELLLYMNCKLHITVLGGIKLTGFDRLKVTLKLVNTDDKFNVFRHSLDLYNSI</sequence>